<protein>
    <submittedName>
        <fullName evidence="1">Uncharacterized protein</fullName>
    </submittedName>
</protein>
<comment type="caution">
    <text evidence="1">The sequence shown here is derived from an EMBL/GenBank/DDBJ whole genome shotgun (WGS) entry which is preliminary data.</text>
</comment>
<gene>
    <name evidence="1" type="ORF">L6164_025423</name>
</gene>
<accession>A0ACB9M298</accession>
<organism evidence="1 2">
    <name type="scientific">Bauhinia variegata</name>
    <name type="common">Purple orchid tree</name>
    <name type="synonym">Phanera variegata</name>
    <dbReference type="NCBI Taxonomy" id="167791"/>
    <lineage>
        <taxon>Eukaryota</taxon>
        <taxon>Viridiplantae</taxon>
        <taxon>Streptophyta</taxon>
        <taxon>Embryophyta</taxon>
        <taxon>Tracheophyta</taxon>
        <taxon>Spermatophyta</taxon>
        <taxon>Magnoliopsida</taxon>
        <taxon>eudicotyledons</taxon>
        <taxon>Gunneridae</taxon>
        <taxon>Pentapetalae</taxon>
        <taxon>rosids</taxon>
        <taxon>fabids</taxon>
        <taxon>Fabales</taxon>
        <taxon>Fabaceae</taxon>
        <taxon>Cercidoideae</taxon>
        <taxon>Cercideae</taxon>
        <taxon>Bauhiniinae</taxon>
        <taxon>Bauhinia</taxon>
    </lineage>
</organism>
<name>A0ACB9M298_BAUVA</name>
<evidence type="ECO:0000313" key="1">
    <source>
        <dbReference type="EMBL" id="KAI4317559.1"/>
    </source>
</evidence>
<keyword evidence="2" id="KW-1185">Reference proteome</keyword>
<reference evidence="1 2" key="1">
    <citation type="journal article" date="2022" name="DNA Res.">
        <title>Chromosomal-level genome assembly of the orchid tree Bauhinia variegata (Leguminosae; Cercidoideae) supports the allotetraploid origin hypothesis of Bauhinia.</title>
        <authorList>
            <person name="Zhong Y."/>
            <person name="Chen Y."/>
            <person name="Zheng D."/>
            <person name="Pang J."/>
            <person name="Liu Y."/>
            <person name="Luo S."/>
            <person name="Meng S."/>
            <person name="Qian L."/>
            <person name="Wei D."/>
            <person name="Dai S."/>
            <person name="Zhou R."/>
        </authorList>
    </citation>
    <scope>NUCLEOTIDE SEQUENCE [LARGE SCALE GENOMIC DNA]</scope>
    <source>
        <strain evidence="1">BV-YZ2020</strain>
    </source>
</reference>
<proteinExistence type="predicted"/>
<dbReference type="Proteomes" id="UP000828941">
    <property type="component" value="Chromosome 10"/>
</dbReference>
<sequence>MVEPPRPKENPDTIPYDGKSYALSGKIMLSAIVILFFVVLIMVCLHLYARWYLLRSRRRHARRNRNYRRAQLVFYVDPADTGSAIVASRGLEDSVIKSLPVFTYSSKTHPEPVECAVCLSEFEDGESGRVLPCNHGFHIDCIDMWFHSHSTCPLCRTPVEAPAAMDNTGSEVAITVCEPGSSSGLCAECENEPEERNRTGSRLSSPSSSVGLRRKPSLAGITIELPGPGRNESFDEANCNSPATQSSFRSPMSRMRSFKRILSRDRKTCLSPTSAVGCSSTTPTADLEMDRGGRDATQ</sequence>
<evidence type="ECO:0000313" key="2">
    <source>
        <dbReference type="Proteomes" id="UP000828941"/>
    </source>
</evidence>
<dbReference type="EMBL" id="CM039435">
    <property type="protein sequence ID" value="KAI4317559.1"/>
    <property type="molecule type" value="Genomic_DNA"/>
</dbReference>